<dbReference type="SUPFAM" id="SSF55120">
    <property type="entry name" value="Pseudouridine synthase"/>
    <property type="match status" value="1"/>
</dbReference>
<evidence type="ECO:0000259" key="6">
    <source>
        <dbReference type="Pfam" id="PF01509"/>
    </source>
</evidence>
<dbReference type="PANTHER" id="PTHR13767:SF2">
    <property type="entry name" value="PSEUDOURIDYLATE SYNTHASE TRUB1"/>
    <property type="match status" value="1"/>
</dbReference>
<dbReference type="Gene3D" id="3.30.2350.10">
    <property type="entry name" value="Pseudouridine synthase"/>
    <property type="match status" value="1"/>
</dbReference>
<organism evidence="8 9">
    <name type="scientific">Candidatus Danuiimicrobium aquiferis</name>
    <dbReference type="NCBI Taxonomy" id="1801832"/>
    <lineage>
        <taxon>Bacteria</taxon>
        <taxon>Pseudomonadati</taxon>
        <taxon>Candidatus Omnitrophota</taxon>
        <taxon>Candidatus Danuiimicrobium</taxon>
    </lineage>
</organism>
<dbReference type="GO" id="GO:0031119">
    <property type="term" value="P:tRNA pseudouridine synthesis"/>
    <property type="evidence" value="ECO:0007669"/>
    <property type="project" value="UniProtKB-UniRule"/>
</dbReference>
<evidence type="ECO:0000256" key="4">
    <source>
        <dbReference type="ARBA" id="ARBA00023235"/>
    </source>
</evidence>
<comment type="similarity">
    <text evidence="2 5">Belongs to the pseudouridine synthase TruB family. Type 1 subfamily.</text>
</comment>
<evidence type="ECO:0000313" key="8">
    <source>
        <dbReference type="EMBL" id="OGW98100.1"/>
    </source>
</evidence>
<dbReference type="Proteomes" id="UP000178187">
    <property type="component" value="Unassembled WGS sequence"/>
</dbReference>
<dbReference type="HAMAP" id="MF_01080">
    <property type="entry name" value="TruB_bact"/>
    <property type="match status" value="1"/>
</dbReference>
<dbReference type="InterPro" id="IPR002501">
    <property type="entry name" value="PsdUridine_synth_N"/>
</dbReference>
<protein>
    <recommendedName>
        <fullName evidence="5">tRNA pseudouridine synthase B</fullName>
        <ecNumber evidence="5">5.4.99.25</ecNumber>
    </recommendedName>
    <alternativeName>
        <fullName evidence="5">tRNA pseudouridine(55) synthase</fullName>
        <shortName evidence="5">Psi55 synthase</shortName>
    </alternativeName>
    <alternativeName>
        <fullName evidence="5">tRNA pseudouridylate synthase</fullName>
    </alternativeName>
    <alternativeName>
        <fullName evidence="5">tRNA-uridine isomerase</fullName>
    </alternativeName>
</protein>
<comment type="caution">
    <text evidence="8">The sequence shown here is derived from an EMBL/GenBank/DDBJ whole genome shotgun (WGS) entry which is preliminary data.</text>
</comment>
<proteinExistence type="inferred from homology"/>
<dbReference type="InterPro" id="IPR032819">
    <property type="entry name" value="TruB_C"/>
</dbReference>
<feature type="active site" description="Nucleophile" evidence="5">
    <location>
        <position position="48"/>
    </location>
</feature>
<dbReference type="PANTHER" id="PTHR13767">
    <property type="entry name" value="TRNA-PSEUDOURIDINE SYNTHASE"/>
    <property type="match status" value="1"/>
</dbReference>
<dbReference type="Pfam" id="PF01509">
    <property type="entry name" value="TruB_N"/>
    <property type="match status" value="1"/>
</dbReference>
<comment type="function">
    <text evidence="5">Responsible for synthesis of pseudouridine from uracil-55 in the psi GC loop of transfer RNAs.</text>
</comment>
<dbReference type="InterPro" id="IPR020103">
    <property type="entry name" value="PsdUridine_synth_cat_dom_sf"/>
</dbReference>
<dbReference type="EC" id="5.4.99.25" evidence="5"/>
<sequence>MVSCEQQSQEINGIILVDKESGWTSHDVCAFIRKKFRIKKVGHAGTLDPMATGLLIVLLGHSTKRSNELTACDKEYSGVIRLGTETDSYDAQGKVVAEREWNHITEDNIREAFEQFRGTLEQKPPMVSALKHNGVRLYKLARAGKVVERALRTITVYEFRIDKILLPRIYFYAKVSKGTYLRTLVHDLGQGLGCGAILEDLRRIKAGKYEIAEAISIQELRDISASDFREKVKRFNMAALSA</sequence>
<dbReference type="CDD" id="cd02573">
    <property type="entry name" value="PseudoU_synth_EcTruB"/>
    <property type="match status" value="1"/>
</dbReference>
<evidence type="ECO:0000256" key="1">
    <source>
        <dbReference type="ARBA" id="ARBA00000385"/>
    </source>
</evidence>
<dbReference type="Pfam" id="PF16198">
    <property type="entry name" value="TruB_C_2"/>
    <property type="match status" value="1"/>
</dbReference>
<dbReference type="NCBIfam" id="TIGR00431">
    <property type="entry name" value="TruB"/>
    <property type="match status" value="1"/>
</dbReference>
<dbReference type="AlphaFoldDB" id="A0A1G1KYW5"/>
<feature type="domain" description="Pseudouridine synthase II N-terminal" evidence="6">
    <location>
        <begin position="33"/>
        <end position="180"/>
    </location>
</feature>
<dbReference type="EMBL" id="MHFR01000037">
    <property type="protein sequence ID" value="OGW98100.1"/>
    <property type="molecule type" value="Genomic_DNA"/>
</dbReference>
<reference evidence="8 9" key="1">
    <citation type="journal article" date="2016" name="Nat. Commun.">
        <title>Thousands of microbial genomes shed light on interconnected biogeochemical processes in an aquifer system.</title>
        <authorList>
            <person name="Anantharaman K."/>
            <person name="Brown C.T."/>
            <person name="Hug L.A."/>
            <person name="Sharon I."/>
            <person name="Castelle C.J."/>
            <person name="Probst A.J."/>
            <person name="Thomas B.C."/>
            <person name="Singh A."/>
            <person name="Wilkins M.J."/>
            <person name="Karaoz U."/>
            <person name="Brodie E.L."/>
            <person name="Williams K.H."/>
            <person name="Hubbard S.S."/>
            <person name="Banfield J.F."/>
        </authorList>
    </citation>
    <scope>NUCLEOTIDE SEQUENCE [LARGE SCALE GENOMIC DNA]</scope>
</reference>
<evidence type="ECO:0000256" key="5">
    <source>
        <dbReference type="HAMAP-Rule" id="MF_01080"/>
    </source>
</evidence>
<gene>
    <name evidence="5" type="primary">truB</name>
    <name evidence="8" type="ORF">A3G33_07355</name>
</gene>
<dbReference type="GO" id="GO:0003723">
    <property type="term" value="F:RNA binding"/>
    <property type="evidence" value="ECO:0007669"/>
    <property type="project" value="InterPro"/>
</dbReference>
<dbReference type="GO" id="GO:0160148">
    <property type="term" value="F:tRNA pseudouridine(55) synthase activity"/>
    <property type="evidence" value="ECO:0007669"/>
    <property type="project" value="UniProtKB-EC"/>
</dbReference>
<evidence type="ECO:0000259" key="7">
    <source>
        <dbReference type="Pfam" id="PF16198"/>
    </source>
</evidence>
<comment type="catalytic activity">
    <reaction evidence="1 5">
        <text>uridine(55) in tRNA = pseudouridine(55) in tRNA</text>
        <dbReference type="Rhea" id="RHEA:42532"/>
        <dbReference type="Rhea" id="RHEA-COMP:10101"/>
        <dbReference type="Rhea" id="RHEA-COMP:10102"/>
        <dbReference type="ChEBI" id="CHEBI:65314"/>
        <dbReference type="ChEBI" id="CHEBI:65315"/>
        <dbReference type="EC" id="5.4.99.25"/>
    </reaction>
</comment>
<keyword evidence="4 5" id="KW-0413">Isomerase</keyword>
<evidence type="ECO:0000256" key="3">
    <source>
        <dbReference type="ARBA" id="ARBA00022694"/>
    </source>
</evidence>
<feature type="domain" description="tRNA pseudouridylate synthase B C-terminal" evidence="7">
    <location>
        <begin position="182"/>
        <end position="225"/>
    </location>
</feature>
<accession>A0A1G1KYW5</accession>
<evidence type="ECO:0000256" key="2">
    <source>
        <dbReference type="ARBA" id="ARBA00005642"/>
    </source>
</evidence>
<dbReference type="InterPro" id="IPR014780">
    <property type="entry name" value="tRNA_psdUridine_synth_TruB"/>
</dbReference>
<dbReference type="GO" id="GO:1990481">
    <property type="term" value="P:mRNA pseudouridine synthesis"/>
    <property type="evidence" value="ECO:0007669"/>
    <property type="project" value="TreeGrafter"/>
</dbReference>
<keyword evidence="3 5" id="KW-0819">tRNA processing</keyword>
<name>A0A1G1KYW5_9BACT</name>
<evidence type="ECO:0000313" key="9">
    <source>
        <dbReference type="Proteomes" id="UP000178187"/>
    </source>
</evidence>